<name>A0ACC2UBV4_9FUNG</name>
<reference evidence="1" key="1">
    <citation type="submission" date="2022-04" db="EMBL/GenBank/DDBJ databases">
        <title>Genome of the entomopathogenic fungus Entomophthora muscae.</title>
        <authorList>
            <person name="Elya C."/>
            <person name="Lovett B.R."/>
            <person name="Lee E."/>
            <person name="Macias A.M."/>
            <person name="Hajek A.E."/>
            <person name="De Bivort B.L."/>
            <person name="Kasson M.T."/>
            <person name="De Fine Licht H.H."/>
            <person name="Stajich J.E."/>
        </authorList>
    </citation>
    <scope>NUCLEOTIDE SEQUENCE</scope>
    <source>
        <strain evidence="1">Berkeley</strain>
    </source>
</reference>
<comment type="caution">
    <text evidence="1">The sequence shown here is derived from an EMBL/GenBank/DDBJ whole genome shotgun (WGS) entry which is preliminary data.</text>
</comment>
<gene>
    <name evidence="1" type="ORF">DSO57_1025981</name>
</gene>
<dbReference type="Proteomes" id="UP001165960">
    <property type="component" value="Unassembled WGS sequence"/>
</dbReference>
<dbReference type="EMBL" id="QTSX02000859">
    <property type="protein sequence ID" value="KAJ9084298.1"/>
    <property type="molecule type" value="Genomic_DNA"/>
</dbReference>
<protein>
    <submittedName>
        <fullName evidence="1">Uncharacterized protein</fullName>
    </submittedName>
</protein>
<proteinExistence type="predicted"/>
<evidence type="ECO:0000313" key="2">
    <source>
        <dbReference type="Proteomes" id="UP001165960"/>
    </source>
</evidence>
<evidence type="ECO:0000313" key="1">
    <source>
        <dbReference type="EMBL" id="KAJ9084298.1"/>
    </source>
</evidence>
<sequence>MINCPKQVRKPVVWYTDQPQQRATTIHAISKGTSPKKPPYLSSILEPKEKVNFDELLGGKINIALLSSSSSSACQPSTPLNTVILLSIITPKRTLKLTPQPDQAICSISRSPTTRLLDLNVKDISNAAATVQEDQHRQYMDMDLYVCWDSIPELQLYGSFAMWSVLMLALEHSYTISTQKLEFRNTIQWRVSIPKLMAYSEIQIGQFSFDGMYLLYDQQSCALKLLNVIFVAWMNPKSSMGPVHLWHSSESHKYPLCGAMCAILDLLSYEDTGS</sequence>
<keyword evidence="2" id="KW-1185">Reference proteome</keyword>
<organism evidence="1 2">
    <name type="scientific">Entomophthora muscae</name>
    <dbReference type="NCBI Taxonomy" id="34485"/>
    <lineage>
        <taxon>Eukaryota</taxon>
        <taxon>Fungi</taxon>
        <taxon>Fungi incertae sedis</taxon>
        <taxon>Zoopagomycota</taxon>
        <taxon>Entomophthoromycotina</taxon>
        <taxon>Entomophthoromycetes</taxon>
        <taxon>Entomophthorales</taxon>
        <taxon>Entomophthoraceae</taxon>
        <taxon>Entomophthora</taxon>
    </lineage>
</organism>
<accession>A0ACC2UBV4</accession>